<protein>
    <submittedName>
        <fullName evidence="1">HD domain-containing protein</fullName>
    </submittedName>
</protein>
<name>A0ABT1H965_9NOCA</name>
<gene>
    <name evidence="1" type="ORF">LX13_000612</name>
</gene>
<dbReference type="PANTHER" id="PTHR46246:SF1">
    <property type="entry name" value="GUANOSINE-3',5'-BIS(DIPHOSPHATE) 3'-PYROPHOSPHOHYDROLASE MESH1"/>
    <property type="match status" value="1"/>
</dbReference>
<evidence type="ECO:0000313" key="2">
    <source>
        <dbReference type="Proteomes" id="UP001206895"/>
    </source>
</evidence>
<sequence length="160" mass="17841">MTVNSSECEGLVALADAIAVEAHRGQTDKLGVDYIEHPRSVSRRIDQGDEIAVAAGLLHDVVEDSGITAENLLERGVPADVVEVVTLLTRDKDVPDEDYYAAIRRHDCARVVKLADLADNTDLERFRQLPEELQQKLTRKYTKAYRALDRDDLAEALLSR</sequence>
<organism evidence="1 2">
    <name type="scientific">Williamsia maris</name>
    <dbReference type="NCBI Taxonomy" id="72806"/>
    <lineage>
        <taxon>Bacteria</taxon>
        <taxon>Bacillati</taxon>
        <taxon>Actinomycetota</taxon>
        <taxon>Actinomycetes</taxon>
        <taxon>Mycobacteriales</taxon>
        <taxon>Nocardiaceae</taxon>
        <taxon>Williamsia</taxon>
    </lineage>
</organism>
<reference evidence="1 2" key="1">
    <citation type="submission" date="2022-06" db="EMBL/GenBank/DDBJ databases">
        <title>Genomic Encyclopedia of Archaeal and Bacterial Type Strains, Phase II (KMG-II): from individual species to whole genera.</title>
        <authorList>
            <person name="Goeker M."/>
        </authorList>
    </citation>
    <scope>NUCLEOTIDE SEQUENCE [LARGE SCALE GENOMIC DNA]</scope>
    <source>
        <strain evidence="1 2">DSM 44693</strain>
    </source>
</reference>
<accession>A0ABT1H965</accession>
<proteinExistence type="predicted"/>
<evidence type="ECO:0000313" key="1">
    <source>
        <dbReference type="EMBL" id="MCP2174805.1"/>
    </source>
</evidence>
<dbReference type="InterPro" id="IPR052194">
    <property type="entry name" value="MESH1"/>
</dbReference>
<dbReference type="PANTHER" id="PTHR46246">
    <property type="entry name" value="GUANOSINE-3',5'-BIS(DIPHOSPHATE) 3'-PYROPHOSPHOHYDROLASE MESH1"/>
    <property type="match status" value="1"/>
</dbReference>
<dbReference type="Pfam" id="PF13328">
    <property type="entry name" value="HD_4"/>
    <property type="match status" value="1"/>
</dbReference>
<keyword evidence="2" id="KW-1185">Reference proteome</keyword>
<dbReference type="EMBL" id="JAMTCJ010000001">
    <property type="protein sequence ID" value="MCP2174805.1"/>
    <property type="molecule type" value="Genomic_DNA"/>
</dbReference>
<dbReference type="Proteomes" id="UP001206895">
    <property type="component" value="Unassembled WGS sequence"/>
</dbReference>
<comment type="caution">
    <text evidence="1">The sequence shown here is derived from an EMBL/GenBank/DDBJ whole genome shotgun (WGS) entry which is preliminary data.</text>
</comment>
<dbReference type="SUPFAM" id="SSF109604">
    <property type="entry name" value="HD-domain/PDEase-like"/>
    <property type="match status" value="1"/>
</dbReference>
<dbReference type="Gene3D" id="1.10.3210.10">
    <property type="entry name" value="Hypothetical protein af1432"/>
    <property type="match status" value="1"/>
</dbReference>